<keyword evidence="6 13" id="KW-0130">Cell adhesion</keyword>
<dbReference type="PANTHER" id="PTHR23220">
    <property type="entry name" value="INTEGRIN ALPHA"/>
    <property type="match status" value="1"/>
</dbReference>
<keyword evidence="7 13" id="KW-1133">Transmembrane helix</keyword>
<evidence type="ECO:0000259" key="14">
    <source>
        <dbReference type="Pfam" id="PF20805"/>
    </source>
</evidence>
<keyword evidence="9 13" id="KW-0472">Membrane</keyword>
<organism evidence="16 17">
    <name type="scientific">Xylocopa violacea</name>
    <name type="common">Violet carpenter bee</name>
    <name type="synonym">Apis violacea</name>
    <dbReference type="NCBI Taxonomy" id="135666"/>
    <lineage>
        <taxon>Eukaryota</taxon>
        <taxon>Metazoa</taxon>
        <taxon>Ecdysozoa</taxon>
        <taxon>Arthropoda</taxon>
        <taxon>Hexapoda</taxon>
        <taxon>Insecta</taxon>
        <taxon>Pterygota</taxon>
        <taxon>Neoptera</taxon>
        <taxon>Endopterygota</taxon>
        <taxon>Hymenoptera</taxon>
        <taxon>Apocrita</taxon>
        <taxon>Aculeata</taxon>
        <taxon>Apoidea</taxon>
        <taxon>Anthophila</taxon>
        <taxon>Apidae</taxon>
        <taxon>Xylocopa</taxon>
        <taxon>Xylocopa</taxon>
    </lineage>
</organism>
<keyword evidence="3 13" id="KW-0812">Transmembrane</keyword>
<dbReference type="Pfam" id="PF01839">
    <property type="entry name" value="FG-GAP"/>
    <property type="match status" value="2"/>
</dbReference>
<feature type="repeat" description="FG-GAP" evidence="12">
    <location>
        <begin position="355"/>
        <end position="409"/>
    </location>
</feature>
<evidence type="ECO:0000313" key="17">
    <source>
        <dbReference type="Proteomes" id="UP001642520"/>
    </source>
</evidence>
<dbReference type="Gene3D" id="2.130.10.130">
    <property type="entry name" value="Integrin alpha, N-terminal"/>
    <property type="match status" value="1"/>
</dbReference>
<feature type="repeat" description="FG-GAP" evidence="12">
    <location>
        <begin position="298"/>
        <end position="354"/>
    </location>
</feature>
<comment type="similarity">
    <text evidence="2 13">Belongs to the integrin alpha chain family.</text>
</comment>
<evidence type="ECO:0000256" key="13">
    <source>
        <dbReference type="RuleBase" id="RU003762"/>
    </source>
</evidence>
<feature type="chain" id="PRO_5045009000" evidence="13">
    <location>
        <begin position="17"/>
        <end position="1043"/>
    </location>
</feature>
<feature type="domain" description="Integrin alpha third immunoglobulin-like" evidence="15">
    <location>
        <begin position="768"/>
        <end position="939"/>
    </location>
</feature>
<dbReference type="PROSITE" id="PS51470">
    <property type="entry name" value="FG_GAP"/>
    <property type="match status" value="2"/>
</dbReference>
<evidence type="ECO:0000256" key="11">
    <source>
        <dbReference type="ARBA" id="ARBA00023180"/>
    </source>
</evidence>
<evidence type="ECO:0000259" key="15">
    <source>
        <dbReference type="Pfam" id="PF20806"/>
    </source>
</evidence>
<sequence>MLVKGVFFLFIEVTCAYNIDVDFPLVWYGGVATKSNSYFGYTVHLYHDRVYDKSWLIIGAPRGNYSEDPNAKQIKKLLDVVEPGIVYRCSIENANCNEIKPENLENEEDYIHQIAMKMLIRKQRGWFGSAISIDRSTGMLTVCAPRTIVAIINAYNSTAAFDTMQGMCYQGKVLSNTLAIEDRNLMFYDFNPSFWFNPMHGFSVRYASRKTGENRKKGEITRIIGEPKHESHGTVDILYSNKRMSVTWPLTDDLSQFGYSTESGYFFKKNQLLFVSGAPGWNYVGLVGIIDPEAKEPIVAKLQGSSVGEFFGASLAVGDLNNDGLDDLLVGAPYWGEDNGRVYIYLGTFKGQFEAAAILQGIVEGSHFGYAIASGDLDADGYDDIIVGAPWEGDGVVYIYNGGSDLKDTNLQISQRIDTASFSKLNTGRKIKRFGFSISKPIDIDRNGYLDIAIGAYKSEHALVLRSRPIMKTKLVIGTVPDILQRDARQFLLNICPSYTRSKNQYIPLLRIMVTIDEQYKRTEKTVLILKTSPQLNNCLSTQVNLSSNIQDFIEPISIIARHDFVYDNASSQFCKFCPVKERDNKLQVAQTLLSFNISCGEDKVCNSNISIAAKFHNVRDNSTWVVGSGDISLEVNLKNYGEPAYLTTVEFAIPKGVVLRSILPSCREEISKDNLIVICDSGNPIWEEEEKNVKLDLNIKHVINDSLDDNILHFRVTIKSRSTNVGMTSIVKTLNIVNEVSLSLHGKSNEEAYYLTTINEAVPNISFQHTYQVYKLGASPIEDAQLTVRVPLTFENSKTLLHMYKPRLYISGKLFECSSENTLLDAQQEEVLQLEPSSDQFNMSIFSNGMHESKKHTIEKREADEYLWFYDVEDLPAPQTLNESWSTNIIYMNCSTPDVNCTTIVCDLNALKTLQDIGKLVVKFLLDVDKLRDNFKNNKTILKFSTEASVEIIKPDARVHVNGTRSMIEIATMFYDSPKLEKLQLWIIIVSVLFGLLLLLIFAIILRTMGFFKRKGKQAITDSKSDEVTENEALTTIKPEDT</sequence>
<evidence type="ECO:0000256" key="9">
    <source>
        <dbReference type="ARBA" id="ARBA00023136"/>
    </source>
</evidence>
<reference evidence="16 17" key="1">
    <citation type="submission" date="2024-08" db="EMBL/GenBank/DDBJ databases">
        <authorList>
            <person name="Will J Nash"/>
            <person name="Angela Man"/>
            <person name="Seanna McTaggart"/>
            <person name="Kendall Baker"/>
            <person name="Tom Barker"/>
            <person name="Leah Catchpole"/>
            <person name="Alex Durrant"/>
            <person name="Karim Gharbi"/>
            <person name="Naomi Irish"/>
            <person name="Gemy Kaithakottil"/>
            <person name="Debby Ku"/>
            <person name="Aaliyah Providence"/>
            <person name="Felix Shaw"/>
            <person name="David Swarbreck"/>
            <person name="Chris Watkins"/>
            <person name="Ann M. McCartney"/>
            <person name="Giulio Formenti"/>
            <person name="Alice Mouton"/>
            <person name="Noel Vella"/>
            <person name="Bjorn M von Reumont"/>
            <person name="Adriana Vella"/>
            <person name="Wilfried Haerty"/>
        </authorList>
    </citation>
    <scope>NUCLEOTIDE SEQUENCE [LARGE SCALE GENOMIC DNA]</scope>
</reference>
<keyword evidence="11" id="KW-0325">Glycoprotein</keyword>
<dbReference type="Pfam" id="PF20806">
    <property type="entry name" value="Integrin_A_Ig_3"/>
    <property type="match status" value="1"/>
</dbReference>
<dbReference type="Gene3D" id="2.60.40.1510">
    <property type="entry name" value="ntegrin, alpha v. Chain A, domain 3"/>
    <property type="match status" value="1"/>
</dbReference>
<gene>
    <name evidence="16" type="ORF">XYLVIOL_LOCUS7798</name>
</gene>
<dbReference type="SUPFAM" id="SSF69318">
    <property type="entry name" value="Integrin alpha N-terminal domain"/>
    <property type="match status" value="1"/>
</dbReference>
<keyword evidence="5" id="KW-0677">Repeat</keyword>
<feature type="transmembrane region" description="Helical" evidence="13">
    <location>
        <begin position="984"/>
        <end position="1007"/>
    </location>
</feature>
<evidence type="ECO:0000256" key="7">
    <source>
        <dbReference type="ARBA" id="ARBA00022989"/>
    </source>
</evidence>
<dbReference type="Gene3D" id="1.20.5.930">
    <property type="entry name" value="Bicelle-embedded integrin alpha(iib) transmembrane segment"/>
    <property type="match status" value="1"/>
</dbReference>
<dbReference type="PANTHER" id="PTHR23220:SF83">
    <property type="entry name" value="INTEGRIN ALPHA-PS3-RELATED"/>
    <property type="match status" value="1"/>
</dbReference>
<accession>A0ABP1NZM0</accession>
<dbReference type="PRINTS" id="PR01185">
    <property type="entry name" value="INTEGRINA"/>
</dbReference>
<evidence type="ECO:0000256" key="10">
    <source>
        <dbReference type="ARBA" id="ARBA00023170"/>
    </source>
</evidence>
<protein>
    <submittedName>
        <fullName evidence="16">Uncharacterized protein</fullName>
    </submittedName>
</protein>
<evidence type="ECO:0000256" key="5">
    <source>
        <dbReference type="ARBA" id="ARBA00022737"/>
    </source>
</evidence>
<keyword evidence="10 13" id="KW-0675">Receptor</keyword>
<dbReference type="InterPro" id="IPR028994">
    <property type="entry name" value="Integrin_alpha_N"/>
</dbReference>
<dbReference type="Proteomes" id="UP001642520">
    <property type="component" value="Unassembled WGS sequence"/>
</dbReference>
<dbReference type="InterPro" id="IPR048285">
    <property type="entry name" value="Integrin_alpha_Ig-like_2"/>
</dbReference>
<dbReference type="SUPFAM" id="SSF69179">
    <property type="entry name" value="Integrin domains"/>
    <property type="match status" value="2"/>
</dbReference>
<evidence type="ECO:0000256" key="8">
    <source>
        <dbReference type="ARBA" id="ARBA00023037"/>
    </source>
</evidence>
<dbReference type="Gene3D" id="2.60.40.1460">
    <property type="entry name" value="Integrin domains. Chain A, domain 2"/>
    <property type="match status" value="1"/>
</dbReference>
<evidence type="ECO:0000256" key="6">
    <source>
        <dbReference type="ARBA" id="ARBA00022889"/>
    </source>
</evidence>
<evidence type="ECO:0000256" key="3">
    <source>
        <dbReference type="ARBA" id="ARBA00022692"/>
    </source>
</evidence>
<comment type="caution">
    <text evidence="16">The sequence shown here is derived from an EMBL/GenBank/DDBJ whole genome shotgun (WGS) entry which is preliminary data.</text>
</comment>
<proteinExistence type="inferred from homology"/>
<feature type="signal peptide" evidence="13">
    <location>
        <begin position="1"/>
        <end position="16"/>
    </location>
</feature>
<evidence type="ECO:0000256" key="4">
    <source>
        <dbReference type="ARBA" id="ARBA00022729"/>
    </source>
</evidence>
<name>A0ABP1NZM0_XYLVO</name>
<evidence type="ECO:0000256" key="2">
    <source>
        <dbReference type="ARBA" id="ARBA00008054"/>
    </source>
</evidence>
<evidence type="ECO:0000256" key="1">
    <source>
        <dbReference type="ARBA" id="ARBA00004479"/>
    </source>
</evidence>
<dbReference type="InterPro" id="IPR013519">
    <property type="entry name" value="Int_alpha_beta-p"/>
</dbReference>
<keyword evidence="4 13" id="KW-0732">Signal</keyword>
<dbReference type="SMART" id="SM00191">
    <property type="entry name" value="Int_alpha"/>
    <property type="match status" value="4"/>
</dbReference>
<dbReference type="InterPro" id="IPR048286">
    <property type="entry name" value="Integrin_alpha_Ig-like_3"/>
</dbReference>
<evidence type="ECO:0000313" key="16">
    <source>
        <dbReference type="EMBL" id="CAL7946483.1"/>
    </source>
</evidence>
<keyword evidence="8 13" id="KW-0401">Integrin</keyword>
<evidence type="ECO:0000256" key="12">
    <source>
        <dbReference type="PROSITE-ProRule" id="PRU00803"/>
    </source>
</evidence>
<keyword evidence="17" id="KW-1185">Reference proteome</keyword>
<dbReference type="Pfam" id="PF20805">
    <property type="entry name" value="Integrin_A_Ig_2"/>
    <property type="match status" value="1"/>
</dbReference>
<comment type="subcellular location">
    <subcellularLocation>
        <location evidence="1 13">Membrane</location>
        <topology evidence="1 13">Single-pass type I membrane protein</topology>
    </subcellularLocation>
</comment>
<dbReference type="InterPro" id="IPR000413">
    <property type="entry name" value="Integrin_alpha"/>
</dbReference>
<dbReference type="Gene3D" id="2.60.40.1530">
    <property type="entry name" value="ntegrin, alpha v. Chain A, domain 4"/>
    <property type="match status" value="1"/>
</dbReference>
<feature type="domain" description="Integrin alpha second immunoglobulin-like" evidence="14">
    <location>
        <begin position="600"/>
        <end position="727"/>
    </location>
</feature>
<dbReference type="EMBL" id="CAXAJV020001294">
    <property type="protein sequence ID" value="CAL7946483.1"/>
    <property type="molecule type" value="Genomic_DNA"/>
</dbReference>
<dbReference type="InterPro" id="IPR032695">
    <property type="entry name" value="Integrin_dom_sf"/>
</dbReference>
<dbReference type="InterPro" id="IPR013517">
    <property type="entry name" value="FG-GAP"/>
</dbReference>